<gene>
    <name evidence="1" type="ORF">TR113803</name>
</gene>
<dbReference type="AlphaFoldDB" id="A0A0X3PYT4"/>
<dbReference type="GO" id="GO:0003964">
    <property type="term" value="F:RNA-directed DNA polymerase activity"/>
    <property type="evidence" value="ECO:0007669"/>
    <property type="project" value="UniProtKB-KW"/>
</dbReference>
<protein>
    <submittedName>
        <fullName evidence="1">Reverse transcriptase (RNA-dependent DNA polymerase)</fullName>
    </submittedName>
</protein>
<reference evidence="1" key="1">
    <citation type="submission" date="2016-01" db="EMBL/GenBank/DDBJ databases">
        <title>Reference transcriptome for the parasite Schistocephalus solidus: insights into the molecular evolution of parasitism.</title>
        <authorList>
            <person name="Hebert F.O."/>
            <person name="Grambauer S."/>
            <person name="Barber I."/>
            <person name="Landry C.R."/>
            <person name="Aubin-Horth N."/>
        </authorList>
    </citation>
    <scope>NUCLEOTIDE SEQUENCE</scope>
</reference>
<name>A0A0X3PYT4_SCHSO</name>
<accession>A0A0X3PYT4</accession>
<proteinExistence type="predicted"/>
<organism evidence="1">
    <name type="scientific">Schistocephalus solidus</name>
    <name type="common">Tapeworm</name>
    <dbReference type="NCBI Taxonomy" id="70667"/>
    <lineage>
        <taxon>Eukaryota</taxon>
        <taxon>Metazoa</taxon>
        <taxon>Spiralia</taxon>
        <taxon>Lophotrochozoa</taxon>
        <taxon>Platyhelminthes</taxon>
        <taxon>Cestoda</taxon>
        <taxon>Eucestoda</taxon>
        <taxon>Diphyllobothriidea</taxon>
        <taxon>Diphyllobothriidae</taxon>
        <taxon>Schistocephalus</taxon>
    </lineage>
</organism>
<dbReference type="EMBL" id="GEEE01009443">
    <property type="protein sequence ID" value="JAP53782.1"/>
    <property type="molecule type" value="Transcribed_RNA"/>
</dbReference>
<keyword evidence="1" id="KW-0695">RNA-directed DNA polymerase</keyword>
<keyword evidence="1" id="KW-0808">Transferase</keyword>
<sequence>MKRSLSGPFVKVLFRCLLVQLEALGIGPTLLKFIWSYLSNRCQKGMVCNKYATPHSITRGVLQGPVLNPLIFLLLYNDIRQNVEIHKFTFSVFLHILRVPQVFMLIKLTPKCLHCLNIVNSGKWSILRSSTVPCVSAISSFLAP</sequence>
<evidence type="ECO:0000313" key="1">
    <source>
        <dbReference type="EMBL" id="JAP53782.1"/>
    </source>
</evidence>
<keyword evidence="1" id="KW-0548">Nucleotidyltransferase</keyword>